<evidence type="ECO:0000256" key="3">
    <source>
        <dbReference type="ARBA" id="ARBA00022763"/>
    </source>
</evidence>
<dbReference type="AlphaFoldDB" id="A0A183IUL5"/>
<evidence type="ECO:0000313" key="6">
    <source>
        <dbReference type="EMBL" id="VDP12672.1"/>
    </source>
</evidence>
<dbReference type="Pfam" id="PF02144">
    <property type="entry name" value="Rad1"/>
    <property type="match status" value="1"/>
</dbReference>
<dbReference type="SUPFAM" id="SSF55979">
    <property type="entry name" value="DNA clamp"/>
    <property type="match status" value="1"/>
</dbReference>
<dbReference type="GO" id="GO:0000077">
    <property type="term" value="P:DNA damage checkpoint signaling"/>
    <property type="evidence" value="ECO:0007669"/>
    <property type="project" value="InterPro"/>
</dbReference>
<dbReference type="InterPro" id="IPR046938">
    <property type="entry name" value="DNA_clamp_sf"/>
</dbReference>
<evidence type="ECO:0000256" key="5">
    <source>
        <dbReference type="ARBA" id="ARBA00023242"/>
    </source>
</evidence>
<keyword evidence="3" id="KW-0227">DNA damage</keyword>
<evidence type="ECO:0000256" key="4">
    <source>
        <dbReference type="ARBA" id="ARBA00023204"/>
    </source>
</evidence>
<reference evidence="8" key="1">
    <citation type="submission" date="2016-06" db="UniProtKB">
        <authorList>
            <consortium name="WormBaseParasite"/>
        </authorList>
    </citation>
    <scope>IDENTIFICATION</scope>
</reference>
<name>A0A183IUL5_9BILA</name>
<dbReference type="WBParaSite" id="SBAD_0000758601-mRNA-1">
    <property type="protein sequence ID" value="SBAD_0000758601-mRNA-1"/>
    <property type="gene ID" value="SBAD_0000758601"/>
</dbReference>
<evidence type="ECO:0000313" key="8">
    <source>
        <dbReference type="WBParaSite" id="SBAD_0000758601-mRNA-1"/>
    </source>
</evidence>
<dbReference type="EMBL" id="UZAM01010522">
    <property type="protein sequence ID" value="VDP12672.1"/>
    <property type="molecule type" value="Genomic_DNA"/>
</dbReference>
<organism evidence="8">
    <name type="scientific">Soboliphyme baturini</name>
    <dbReference type="NCBI Taxonomy" id="241478"/>
    <lineage>
        <taxon>Eukaryota</taxon>
        <taxon>Metazoa</taxon>
        <taxon>Ecdysozoa</taxon>
        <taxon>Nematoda</taxon>
        <taxon>Enoplea</taxon>
        <taxon>Dorylaimia</taxon>
        <taxon>Dioctophymatida</taxon>
        <taxon>Dioctophymatoidea</taxon>
        <taxon>Soboliphymatidae</taxon>
        <taxon>Soboliphyme</taxon>
    </lineage>
</organism>
<protein>
    <submittedName>
        <fullName evidence="8">TAXi_C domain-containing protein</fullName>
    </submittedName>
</protein>
<comment type="similarity">
    <text evidence="2">Belongs to the rad1 family.</text>
</comment>
<evidence type="ECO:0000256" key="1">
    <source>
        <dbReference type="ARBA" id="ARBA00004123"/>
    </source>
</evidence>
<evidence type="ECO:0000313" key="7">
    <source>
        <dbReference type="Proteomes" id="UP000270296"/>
    </source>
</evidence>
<dbReference type="PANTHER" id="PTHR10870:SF0">
    <property type="entry name" value="CELL CYCLE CHECKPOINT PROTEIN RAD1"/>
    <property type="match status" value="1"/>
</dbReference>
<accession>A0A183IUL5</accession>
<dbReference type="OrthoDB" id="337581at2759"/>
<comment type="subcellular location">
    <subcellularLocation>
        <location evidence="1">Nucleus</location>
    </subcellularLocation>
</comment>
<keyword evidence="5" id="KW-0539">Nucleus</keyword>
<evidence type="ECO:0000256" key="2">
    <source>
        <dbReference type="ARBA" id="ARBA00010991"/>
    </source>
</evidence>
<dbReference type="Proteomes" id="UP000270296">
    <property type="component" value="Unassembled WGS sequence"/>
</dbReference>
<gene>
    <name evidence="6" type="ORF">SBAD_LOCUS7312</name>
</gene>
<sequence>MLTFALMQRAFSKPELHHTNSFSVDTTISHSGVSSVTEFPRDSEVIEVFNCTAERTSKCKKIGSFSLINAICSRYRLSLLKPIVKALQISNKVSIRVDSRGFLSMQYLIDVGGETTFIEFFFHGATVPILQQ</sequence>
<reference evidence="6 7" key="2">
    <citation type="submission" date="2018-11" db="EMBL/GenBank/DDBJ databases">
        <authorList>
            <consortium name="Pathogen Informatics"/>
        </authorList>
    </citation>
    <scope>NUCLEOTIDE SEQUENCE [LARGE SCALE GENOMIC DNA]</scope>
</reference>
<dbReference type="InterPro" id="IPR003021">
    <property type="entry name" value="Rad1_Rec1_Rad17"/>
</dbReference>
<dbReference type="GO" id="GO:0030896">
    <property type="term" value="C:checkpoint clamp complex"/>
    <property type="evidence" value="ECO:0007669"/>
    <property type="project" value="TreeGrafter"/>
</dbReference>
<dbReference type="Gene3D" id="3.70.10.10">
    <property type="match status" value="1"/>
</dbReference>
<proteinExistence type="inferred from homology"/>
<keyword evidence="7" id="KW-1185">Reference proteome</keyword>
<dbReference type="PANTHER" id="PTHR10870">
    <property type="entry name" value="CELL CYCLE CHECKPOINT PROTEIN RAD1"/>
    <property type="match status" value="1"/>
</dbReference>
<dbReference type="GO" id="GO:0006281">
    <property type="term" value="P:DNA repair"/>
    <property type="evidence" value="ECO:0007669"/>
    <property type="project" value="UniProtKB-KW"/>
</dbReference>
<keyword evidence="4" id="KW-0234">DNA repair</keyword>